<sequence>MRSIGQLTQDLRATPRQTSRSNNTTAPAPSRDEQAASAAARQTRQPGSRLQGGAGLGPSLMAGTRQAPGTSQLGSTREIEQAPEASTEASTSSSGQRLERSNAGRFDGRNERIQRQAAADTPGASVQLDAKGAADFQGFKPAAVGELLHDALGRAGQSYQASHSDRNGQDHLLLDQGGHLLHLKQTPSALVVLRSSQAEGTQAGSAPTTPSLELQDNAAQVSHGGQKSNPLQTIGRAHLAHLTGIHQDRDGQPLRLHEQQLYEFDHANAAWRLPEETGHLKFSQLASQGNGKLYGQTGDALVDLTSQDVPHVEVPALKAFSVSADHHAATLSGDDSQTLHLIDLNQQPPRQSAPKTLELNGGQAEPKSIGLSHDRLFVSDTEGRLYSAKRADLQQDSPTLRLMPEEHFHPTGERLGGARQVSGFLPGDQGELHVLLSDKSGQTHSHALDEQNQRLKGGWNLTDALVLDNRRGLPGSEPPTPAATFDLDRLGRVGLSDQRVQSWDSTSQDWKDTGIKDVTQLQRGIDSKAYLLQDGTLRKLDVSPRYNSVSVGSSHNLNQPPRTTQASLGEPLPGLDDRHVTAFAMLNEKQFVALDASDRLTAHHKDGQVSDLSRIDLEGTVASLALDENHNLHALTTEGKLFTMARDDWQASPAELRPEAQWKPVPLPAGRKLESIRTADDNSLSVTLKDSADHSQLQLKGRTWQPLTPRPADHNALSEMFGRIRGDEKTARIPGTGLTARFGANAMGRSGLERSNRASTSEFIRANIFRPGLETPRVLKNIGNHIQHRHHGREGLRPLYESEGPLFKRLELLSHTQQPAAAGQDLKSRIGRLDLGPQGAGLLEDLEAFRGELEDNSLRATRHLGQQHGKSKLLQQKEGLLNIHGELSEPSKRTQLSMKLDNLSQKLNIASSGHDLIKELQGALEHVAPSEQNKTGALLKTLRDNGMQLSHQKADIPLGQRRDASDSLGLTKARVALDVVTLKDLGTLLDKVEMLSPGADNSRQLDQLKKDLGQLRDKQYGEHPVKQMTDMGFTDHANLEASYDGVKAFLNGFKKEDHAVSVNLRAATGSKTQAELADKLKASLKQLEHPDDEITLQRSYGLNLSTPFVSLANKGMGPWPSGSVGGARNYNLSAERADKGITVYLQREGSGSVSGGVGGGKDYWPGFFKSDEVNQYTKVDIGNDRRLTPALRLGVDVTGTATTTQRDGVLFTVPDEGIDRFVDDLFGGNIKPLELMKKGVDHETQKGLRFNFDLNASGTAEFRVGLGLTDKDSTPLSAAARFGVGGTVNVNLLNYTNYSVDHHSNTGQLQESSRNRPRLLNSLGGSLFARAQIAGSNTPASSAATPPSQGVVAPLGGAVTASVDNKTTKRVKFTFKEAESLTSAGLSKLGTSLGKAFKDPASQRELTRLADMNQPEYAGLGAKEKLHRQLQGLEQHFADKPAGNDEQYAALRALKRAGVQQQAAEARHSMLDGGRIESSYTNLSRLNEQSAVSKVMSLVSPLHSTSNAERVSALLDHDPTLKALVKDMQNTPGTLARVRLELKDHVQDRIDEGSRSGNLSQKELAALLSDRDNMRVKAITVYQSVSQPESFTSPLPLVSYSSSASLNVNKTLGKINFSYGQDQDTPKSYFLDGELSRPGQPLKSAVGALKKDGLELKS</sequence>
<dbReference type="Proteomes" id="UP000634530">
    <property type="component" value="Chromosome"/>
</dbReference>
<organism evidence="2 3">
    <name type="scientific">Pseudomonas vanderleydeniana</name>
    <dbReference type="NCBI Taxonomy" id="2745495"/>
    <lineage>
        <taxon>Bacteria</taxon>
        <taxon>Pseudomonadati</taxon>
        <taxon>Pseudomonadota</taxon>
        <taxon>Gammaproteobacteria</taxon>
        <taxon>Pseudomonadales</taxon>
        <taxon>Pseudomonadaceae</taxon>
        <taxon>Pseudomonas</taxon>
    </lineage>
</organism>
<evidence type="ECO:0000313" key="3">
    <source>
        <dbReference type="Proteomes" id="UP000634530"/>
    </source>
</evidence>
<feature type="region of interest" description="Disordered" evidence="1">
    <location>
        <begin position="550"/>
        <end position="572"/>
    </location>
</feature>
<proteinExistence type="predicted"/>
<name>A0A9E6TU93_9PSED</name>
<evidence type="ECO:0000256" key="1">
    <source>
        <dbReference type="SAM" id="MobiDB-lite"/>
    </source>
</evidence>
<reference evidence="2 3" key="2">
    <citation type="journal article" date="2021" name="Microorganisms">
        <title>The Ever-Expanding Pseudomonas Genus: Description of 43 New Species and Partition of the Pseudomonas putida Group.</title>
        <authorList>
            <person name="Girard L."/>
            <person name="Lood C."/>
            <person name="Hofte M."/>
            <person name="Vandamme P."/>
            <person name="Rokni-Zadeh H."/>
            <person name="van Noort V."/>
            <person name="Lavigne R."/>
            <person name="De Mot R."/>
        </authorList>
    </citation>
    <scope>NUCLEOTIDE SEQUENCE [LARGE SCALE GENOMIC DNA]</scope>
    <source>
        <strain evidence="2 3">RW8P3</strain>
    </source>
</reference>
<feature type="compositionally biased region" description="Polar residues" evidence="1">
    <location>
        <begin position="1"/>
        <end position="27"/>
    </location>
</feature>
<dbReference type="EMBL" id="CP077093">
    <property type="protein sequence ID" value="QXI31513.1"/>
    <property type="molecule type" value="Genomic_DNA"/>
</dbReference>
<dbReference type="Pfam" id="PF11725">
    <property type="entry name" value="AvrE_T3Es"/>
    <property type="match status" value="1"/>
</dbReference>
<dbReference type="KEGG" id="pvw:HU752_015570"/>
<protein>
    <submittedName>
        <fullName evidence="2">AvrE-family type 3 secretion system effector</fullName>
    </submittedName>
</protein>
<feature type="region of interest" description="Disordered" evidence="1">
    <location>
        <begin position="1"/>
        <end position="125"/>
    </location>
</feature>
<evidence type="ECO:0000313" key="2">
    <source>
        <dbReference type="EMBL" id="QXI31513.1"/>
    </source>
</evidence>
<reference evidence="2 3" key="1">
    <citation type="journal article" date="2020" name="Microorganisms">
        <title>Reliable Identification of Environmental Pseudomonas Isolates Using the rpoD Gene.</title>
        <authorList>
            <consortium name="The Broad Institute Genome Sequencing Platform"/>
            <person name="Girard L."/>
            <person name="Lood C."/>
            <person name="Rokni-Zadeh H."/>
            <person name="van Noort V."/>
            <person name="Lavigne R."/>
            <person name="De Mot R."/>
        </authorList>
    </citation>
    <scope>NUCLEOTIDE SEQUENCE [LARGE SCALE GENOMIC DNA]</scope>
    <source>
        <strain evidence="2 3">RW8P3</strain>
    </source>
</reference>
<feature type="compositionally biased region" description="Polar residues" evidence="1">
    <location>
        <begin position="550"/>
        <end position="567"/>
    </location>
</feature>
<keyword evidence="3" id="KW-1185">Reference proteome</keyword>
<dbReference type="InterPro" id="IPR021085">
    <property type="entry name" value="AvrE_T3Es"/>
</dbReference>
<feature type="compositionally biased region" description="Low complexity" evidence="1">
    <location>
        <begin position="84"/>
        <end position="94"/>
    </location>
</feature>
<feature type="region of interest" description="Disordered" evidence="1">
    <location>
        <begin position="347"/>
        <end position="368"/>
    </location>
</feature>
<accession>A0A9E6TU93</accession>
<gene>
    <name evidence="2" type="ORF">HU752_015570</name>
</gene>
<feature type="compositionally biased region" description="Basic and acidic residues" evidence="1">
    <location>
        <begin position="97"/>
        <end position="114"/>
    </location>
</feature>